<gene>
    <name evidence="3 5" type="ORF">CBG00834</name>
    <name evidence="3" type="ORF">CBG_00834</name>
</gene>
<dbReference type="InterPro" id="IPR016186">
    <property type="entry name" value="C-type_lectin-like/link_sf"/>
</dbReference>
<evidence type="ECO:0000313" key="5">
    <source>
        <dbReference type="WormBase" id="CBG00834"/>
    </source>
</evidence>
<evidence type="ECO:0000259" key="2">
    <source>
        <dbReference type="SMART" id="SM00034"/>
    </source>
</evidence>
<dbReference type="Gene3D" id="3.10.100.10">
    <property type="entry name" value="Mannose-Binding Protein A, subunit A"/>
    <property type="match status" value="2"/>
</dbReference>
<protein>
    <submittedName>
        <fullName evidence="3">Protein CBG00834</fullName>
    </submittedName>
</protein>
<feature type="domain" description="C-type lectin" evidence="2">
    <location>
        <begin position="377"/>
        <end position="520"/>
    </location>
</feature>
<dbReference type="PANTHER" id="PTHR23124">
    <property type="entry name" value="C-TYPE LECTIN DOMAIN-CONTAINING PROTEIN-RELATED-RELATED"/>
    <property type="match status" value="1"/>
</dbReference>
<name>A8WNY4_CAEBR</name>
<reference evidence="3 4" key="2">
    <citation type="journal article" date="2011" name="PLoS Genet.">
        <title>Caenorhabditis briggsae recombinant inbred line genotypes reveal inter-strain incompatibility and the evolution of recombination.</title>
        <authorList>
            <person name="Ross J.A."/>
            <person name="Koboldt D.C."/>
            <person name="Staisch J.E."/>
            <person name="Chamberlin H.M."/>
            <person name="Gupta B.P."/>
            <person name="Miller R.D."/>
            <person name="Baird S.E."/>
            <person name="Haag E.S."/>
        </authorList>
    </citation>
    <scope>NUCLEOTIDE SEQUENCE [LARGE SCALE GENOMIC DNA]</scope>
    <source>
        <strain evidence="3 4">AF16</strain>
    </source>
</reference>
<dbReference type="InParanoid" id="A8WNY4"/>
<dbReference type="CDD" id="cd00037">
    <property type="entry name" value="CLECT"/>
    <property type="match status" value="2"/>
</dbReference>
<dbReference type="InterPro" id="IPR016187">
    <property type="entry name" value="CTDL_fold"/>
</dbReference>
<evidence type="ECO:0000313" key="4">
    <source>
        <dbReference type="Proteomes" id="UP000008549"/>
    </source>
</evidence>
<dbReference type="SMART" id="SM00034">
    <property type="entry name" value="CLECT"/>
    <property type="match status" value="2"/>
</dbReference>
<keyword evidence="4" id="KW-1185">Reference proteome</keyword>
<dbReference type="RefSeq" id="XP_002635437.1">
    <property type="nucleotide sequence ID" value="XM_002635391.1"/>
</dbReference>
<feature type="signal peptide" evidence="1">
    <location>
        <begin position="1"/>
        <end position="16"/>
    </location>
</feature>
<accession>A8WNY4</accession>
<feature type="chain" id="PRO_5002729292" evidence="1">
    <location>
        <begin position="17"/>
        <end position="597"/>
    </location>
</feature>
<dbReference type="AlphaFoldDB" id="A8WNY4"/>
<dbReference type="WormBase" id="CBG00834">
    <property type="protein sequence ID" value="CBP49540"/>
    <property type="gene ID" value="WBGene00024164"/>
</dbReference>
<feature type="domain" description="C-type lectin" evidence="2">
    <location>
        <begin position="106"/>
        <end position="259"/>
    </location>
</feature>
<dbReference type="EMBL" id="HE600931">
    <property type="protein sequence ID" value="CAP22190.1"/>
    <property type="molecule type" value="Genomic_DNA"/>
</dbReference>
<dbReference type="InterPro" id="IPR001304">
    <property type="entry name" value="C-type_lectin-like"/>
</dbReference>
<evidence type="ECO:0000313" key="3">
    <source>
        <dbReference type="EMBL" id="CAP22190.1"/>
    </source>
</evidence>
<dbReference type="CTD" id="8577432"/>
<dbReference type="eggNOG" id="KOG4297">
    <property type="taxonomic scope" value="Eukaryota"/>
</dbReference>
<keyword evidence="1" id="KW-0732">Signal</keyword>
<dbReference type="GeneID" id="8577432"/>
<reference evidence="3 4" key="1">
    <citation type="journal article" date="2003" name="PLoS Biol.">
        <title>The genome sequence of Caenorhabditis briggsae: a platform for comparative genomics.</title>
        <authorList>
            <person name="Stein L.D."/>
            <person name="Bao Z."/>
            <person name="Blasiar D."/>
            <person name="Blumenthal T."/>
            <person name="Brent M.R."/>
            <person name="Chen N."/>
            <person name="Chinwalla A."/>
            <person name="Clarke L."/>
            <person name="Clee C."/>
            <person name="Coghlan A."/>
            <person name="Coulson A."/>
            <person name="D'Eustachio P."/>
            <person name="Fitch D.H."/>
            <person name="Fulton L.A."/>
            <person name="Fulton R.E."/>
            <person name="Griffiths-Jones S."/>
            <person name="Harris T.W."/>
            <person name="Hillier L.W."/>
            <person name="Kamath R."/>
            <person name="Kuwabara P.E."/>
            <person name="Mardis E.R."/>
            <person name="Marra M.A."/>
            <person name="Miner T.L."/>
            <person name="Minx P."/>
            <person name="Mullikin J.C."/>
            <person name="Plumb R.W."/>
            <person name="Rogers J."/>
            <person name="Schein J.E."/>
            <person name="Sohrmann M."/>
            <person name="Spieth J."/>
            <person name="Stajich J.E."/>
            <person name="Wei C."/>
            <person name="Willey D."/>
            <person name="Wilson R.K."/>
            <person name="Durbin R."/>
            <person name="Waterston R.H."/>
        </authorList>
    </citation>
    <scope>NUCLEOTIDE SEQUENCE [LARGE SCALE GENOMIC DNA]</scope>
    <source>
        <strain evidence="3 4">AF16</strain>
    </source>
</reference>
<dbReference type="PANTHER" id="PTHR23124:SF141">
    <property type="entry name" value="C-TYPE LECTIN DOMAIN-CONTAINING PROTEIN-RELATED"/>
    <property type="match status" value="1"/>
</dbReference>
<dbReference type="HOGENOM" id="CLU_457283_0_0_1"/>
<dbReference type="SUPFAM" id="SSF56436">
    <property type="entry name" value="C-type lectin-like"/>
    <property type="match status" value="2"/>
</dbReference>
<dbReference type="Proteomes" id="UP000008549">
    <property type="component" value="Unassembled WGS sequence"/>
</dbReference>
<organism evidence="3 4">
    <name type="scientific">Caenorhabditis briggsae</name>
    <dbReference type="NCBI Taxonomy" id="6238"/>
    <lineage>
        <taxon>Eukaryota</taxon>
        <taxon>Metazoa</taxon>
        <taxon>Ecdysozoa</taxon>
        <taxon>Nematoda</taxon>
        <taxon>Chromadorea</taxon>
        <taxon>Rhabditida</taxon>
        <taxon>Rhabditina</taxon>
        <taxon>Rhabditomorpha</taxon>
        <taxon>Rhabditoidea</taxon>
        <taxon>Rhabditidae</taxon>
        <taxon>Peloderinae</taxon>
        <taxon>Caenorhabditis</taxon>
    </lineage>
</organism>
<evidence type="ECO:0000256" key="1">
    <source>
        <dbReference type="SAM" id="SignalP"/>
    </source>
</evidence>
<dbReference type="KEGG" id="cbr:CBG_00834"/>
<proteinExistence type="predicted"/>
<sequence length="597" mass="67118">MYKLLFLFQIFPFCWSINSTSKYQMILVRGNLGSTNNCTSYSETNFNFINCTVMCARSELCSVTQFQNDTCFLCGIPARSSLEISNDKSFIGVPVSLITTILPKSCPPGNWKMFLRGSDYWCLGVITSFAPTRKNYTAAVNLCSSQNIKIAGLNSVEEQVFVRDFGNVIRASQLLPELRVWVDGMRKPKCVSSDWQFVPGCDYSNAFDFTDTSLVSRDGYTWMDGEPNGMLDNNVIQSCIHMIATTEIDIIELKDVIRENTVIQTTQMIVIRANLSSFDNCTEYSSATELSFKECTIQCAKSVDCRVNQVQNNTCILCGDKGRWSLRDYISVSLTGIKVAGVKDFENTCLSVREDLQDNMTSDPLNMQTTTPRPKVCPDQWRMFQRGSIQWCLSVVIGQNYSFFNYTAAVDTCLKLNSTLSGPNGVEERDFVRDMSSQVIKNSKMARVWIDGTRKAECSGSNWKQIPECSGTNVSIILNLRSNSLISHFKTSQDTLGTVENQMEIQCLLEIIFKIAFICSLPPRTVFTSSCFINLSLHLVSCIVNRPSLAVNKQQTGPYRWQTKTVFRYVSHNIPNSFVGTVNKRDRVVPEMAPPTG</sequence>